<keyword evidence="7 10" id="KW-1133">Transmembrane helix</keyword>
<sequence>MIFQGTGYFIFIQTQNKAGKKPRMLRKRALTLIVALFVVAGLYIFTRVSPRRAKDFVSAKHVAKRSFDLKGTAEFPRKVRLFVAVLTHAKRKPRRDAIRDSWFKECNNQAICRFFSDEVGLSNQSRLKLANEGLENKDVVLLPPTARLAFTERLLLVWEWVYQHNIQFDYFLRIDDDHFLCLGRLLYELKHRPLKGLYWGFLHCHPKVVRIDEAWLLLSADLVEEVLARRRDKTLVCTPYGDQAVAIWINQSKKNVTYFIDNKRIVHKSAGKDPSFFNKDICEKYMSLHGTYPKSMRQFWLLWDNLRRRESHVLSYQIPKIEDYSKHCAFSPVFDYTGFISEYQFKPKLCHENPTWSVSGNMHAGREDDGERYSNY</sequence>
<evidence type="ECO:0000256" key="5">
    <source>
        <dbReference type="ARBA" id="ARBA00022692"/>
    </source>
</evidence>
<keyword evidence="8 10" id="KW-0333">Golgi apparatus</keyword>
<dbReference type="OMA" id="DDDHFLC"/>
<evidence type="ECO:0000256" key="6">
    <source>
        <dbReference type="ARBA" id="ARBA00022968"/>
    </source>
</evidence>
<proteinExistence type="inferred from homology"/>
<dbReference type="GO" id="GO:0006024">
    <property type="term" value="P:glycosaminoglycan biosynthetic process"/>
    <property type="evidence" value="ECO:0000318"/>
    <property type="project" value="GO_Central"/>
</dbReference>
<evidence type="ECO:0000256" key="4">
    <source>
        <dbReference type="ARBA" id="ARBA00022679"/>
    </source>
</evidence>
<comment type="similarity">
    <text evidence="2 10">Belongs to the glycosyltransferase 31 family.</text>
</comment>
<dbReference type="PhylomeDB" id="A7RGB5"/>
<keyword evidence="12" id="KW-1185">Reference proteome</keyword>
<dbReference type="EMBL" id="DS469509">
    <property type="protein sequence ID" value="EDO49502.1"/>
    <property type="molecule type" value="Genomic_DNA"/>
</dbReference>
<gene>
    <name evidence="11" type="ORF">NEMVEDRAFT_v1g196774</name>
</gene>
<feature type="transmembrane region" description="Helical" evidence="10">
    <location>
        <begin position="29"/>
        <end position="46"/>
    </location>
</feature>
<dbReference type="EC" id="2.4.1.-" evidence="10"/>
<evidence type="ECO:0000313" key="12">
    <source>
        <dbReference type="Proteomes" id="UP000001593"/>
    </source>
</evidence>
<dbReference type="Proteomes" id="UP000001593">
    <property type="component" value="Unassembled WGS sequence"/>
</dbReference>
<dbReference type="AlphaFoldDB" id="A7RGB5"/>
<evidence type="ECO:0000256" key="2">
    <source>
        <dbReference type="ARBA" id="ARBA00008661"/>
    </source>
</evidence>
<dbReference type="GO" id="GO:0000139">
    <property type="term" value="C:Golgi membrane"/>
    <property type="evidence" value="ECO:0000318"/>
    <property type="project" value="GO_Central"/>
</dbReference>
<evidence type="ECO:0000256" key="10">
    <source>
        <dbReference type="RuleBase" id="RU363063"/>
    </source>
</evidence>
<dbReference type="PANTHER" id="PTHR11214">
    <property type="entry name" value="BETA-1,3-N-ACETYLGLUCOSAMINYLTRANSFERASE"/>
    <property type="match status" value="1"/>
</dbReference>
<keyword evidence="9 10" id="KW-0472">Membrane</keyword>
<name>A7RGB5_NEMVE</name>
<protein>
    <recommendedName>
        <fullName evidence="10">Hexosyltransferase</fullName>
        <ecNumber evidence="10">2.4.1.-</ecNumber>
    </recommendedName>
</protein>
<reference evidence="11 12" key="1">
    <citation type="journal article" date="2007" name="Science">
        <title>Sea anemone genome reveals ancestral eumetazoan gene repertoire and genomic organization.</title>
        <authorList>
            <person name="Putnam N.H."/>
            <person name="Srivastava M."/>
            <person name="Hellsten U."/>
            <person name="Dirks B."/>
            <person name="Chapman J."/>
            <person name="Salamov A."/>
            <person name="Terry A."/>
            <person name="Shapiro H."/>
            <person name="Lindquist E."/>
            <person name="Kapitonov V.V."/>
            <person name="Jurka J."/>
            <person name="Genikhovich G."/>
            <person name="Grigoriev I.V."/>
            <person name="Lucas S.M."/>
            <person name="Steele R.E."/>
            <person name="Finnerty J.R."/>
            <person name="Technau U."/>
            <person name="Martindale M.Q."/>
            <person name="Rokhsar D.S."/>
        </authorList>
    </citation>
    <scope>NUCLEOTIDE SEQUENCE [LARGE SCALE GENOMIC DNA]</scope>
    <source>
        <strain evidence="12">CH2 X CH6</strain>
    </source>
</reference>
<evidence type="ECO:0000256" key="8">
    <source>
        <dbReference type="ARBA" id="ARBA00023034"/>
    </source>
</evidence>
<dbReference type="PANTHER" id="PTHR11214:SF3">
    <property type="entry name" value="BETA-1,3-GALACTOSYLTRANSFERASE 6"/>
    <property type="match status" value="1"/>
</dbReference>
<keyword evidence="5 10" id="KW-0812">Transmembrane</keyword>
<accession>A7RGB5</accession>
<dbReference type="InParanoid" id="A7RGB5"/>
<evidence type="ECO:0000256" key="1">
    <source>
        <dbReference type="ARBA" id="ARBA00004323"/>
    </source>
</evidence>
<evidence type="ECO:0000313" key="11">
    <source>
        <dbReference type="EMBL" id="EDO49502.1"/>
    </source>
</evidence>
<evidence type="ECO:0000256" key="7">
    <source>
        <dbReference type="ARBA" id="ARBA00022989"/>
    </source>
</evidence>
<organism evidence="11 12">
    <name type="scientific">Nematostella vectensis</name>
    <name type="common">Starlet sea anemone</name>
    <dbReference type="NCBI Taxonomy" id="45351"/>
    <lineage>
        <taxon>Eukaryota</taxon>
        <taxon>Metazoa</taxon>
        <taxon>Cnidaria</taxon>
        <taxon>Anthozoa</taxon>
        <taxon>Hexacorallia</taxon>
        <taxon>Actiniaria</taxon>
        <taxon>Edwardsiidae</taxon>
        <taxon>Nematostella</taxon>
    </lineage>
</organism>
<dbReference type="GO" id="GO:0047220">
    <property type="term" value="F:galactosylxylosylprotein 3-beta-galactosyltransferase activity"/>
    <property type="evidence" value="ECO:0000318"/>
    <property type="project" value="GO_Central"/>
</dbReference>
<evidence type="ECO:0000256" key="3">
    <source>
        <dbReference type="ARBA" id="ARBA00022676"/>
    </source>
</evidence>
<dbReference type="HOGENOM" id="CLU_061047_0_0_1"/>
<evidence type="ECO:0000256" key="9">
    <source>
        <dbReference type="ARBA" id="ARBA00023136"/>
    </source>
</evidence>
<dbReference type="GO" id="GO:0006493">
    <property type="term" value="P:protein O-linked glycosylation"/>
    <property type="evidence" value="ECO:0000318"/>
    <property type="project" value="GO_Central"/>
</dbReference>
<keyword evidence="4" id="KW-0808">Transferase</keyword>
<keyword evidence="6 10" id="KW-0735">Signal-anchor</keyword>
<dbReference type="Gene3D" id="3.90.550.50">
    <property type="match status" value="1"/>
</dbReference>
<dbReference type="InterPro" id="IPR002659">
    <property type="entry name" value="Glyco_trans_31"/>
</dbReference>
<comment type="subcellular location">
    <subcellularLocation>
        <location evidence="1 10">Golgi apparatus membrane</location>
        <topology evidence="1 10">Single-pass type II membrane protein</topology>
    </subcellularLocation>
</comment>
<keyword evidence="3 10" id="KW-0328">Glycosyltransferase</keyword>